<dbReference type="OrthoDB" id="1577640at2759"/>
<dbReference type="OMA" id="HINDSTR"/>
<evidence type="ECO:0008006" key="3">
    <source>
        <dbReference type="Google" id="ProtNLM"/>
    </source>
</evidence>
<reference evidence="2" key="1">
    <citation type="journal article" date="2014" name="Genome Announc.">
        <title>Draft genome sequence of Colletotrichum sublineola, a destructive pathogen of cultivated sorghum.</title>
        <authorList>
            <person name="Baroncelli R."/>
            <person name="Sanz-Martin J.M."/>
            <person name="Rech G.E."/>
            <person name="Sukno S.A."/>
            <person name="Thon M.R."/>
        </authorList>
    </citation>
    <scope>NUCLEOTIDE SEQUENCE [LARGE SCALE GENOMIC DNA]</scope>
    <source>
        <strain evidence="2">TX430BB</strain>
    </source>
</reference>
<comment type="caution">
    <text evidence="1">The sequence shown here is derived from an EMBL/GenBank/DDBJ whole genome shotgun (WGS) entry which is preliminary data.</text>
</comment>
<dbReference type="Proteomes" id="UP000027238">
    <property type="component" value="Unassembled WGS sequence"/>
</dbReference>
<dbReference type="AlphaFoldDB" id="A0A066XN09"/>
<proteinExistence type="predicted"/>
<name>A0A066XN09_COLSU</name>
<organism evidence="1 2">
    <name type="scientific">Colletotrichum sublineola</name>
    <name type="common">Sorghum anthracnose fungus</name>
    <dbReference type="NCBI Taxonomy" id="1173701"/>
    <lineage>
        <taxon>Eukaryota</taxon>
        <taxon>Fungi</taxon>
        <taxon>Dikarya</taxon>
        <taxon>Ascomycota</taxon>
        <taxon>Pezizomycotina</taxon>
        <taxon>Sordariomycetes</taxon>
        <taxon>Hypocreomycetidae</taxon>
        <taxon>Glomerellales</taxon>
        <taxon>Glomerellaceae</taxon>
        <taxon>Colletotrichum</taxon>
        <taxon>Colletotrichum graminicola species complex</taxon>
    </lineage>
</organism>
<dbReference type="EMBL" id="JMSE01000821">
    <property type="protein sequence ID" value="KDN67390.1"/>
    <property type="molecule type" value="Genomic_DNA"/>
</dbReference>
<protein>
    <recommendedName>
        <fullName evidence="3">Fungal N-terminal domain-containing protein</fullName>
    </recommendedName>
</protein>
<evidence type="ECO:0000313" key="2">
    <source>
        <dbReference type="Proteomes" id="UP000027238"/>
    </source>
</evidence>
<keyword evidence="2" id="KW-1185">Reference proteome</keyword>
<accession>A0A066XN09</accession>
<dbReference type="HOGENOM" id="CLU_792296_0_0_1"/>
<gene>
    <name evidence="1" type="ORF">CSUB01_08165</name>
</gene>
<evidence type="ECO:0000313" key="1">
    <source>
        <dbReference type="EMBL" id="KDN67390.1"/>
    </source>
</evidence>
<sequence>MPFFVLRLFFKPSDPCPSMAEPVGITGTAAGLVSLGLQLYGEISKYLSAVKGRQKDLDRARRHHQTLQMCMDAIAAATSSSRGNNAQADAALKACILSCESKLRALEALVARLQGPSTATGGVLSAKLREKGRQYAFPFHRESILELERTLEFTNGALQTALQTLDLDVSSSIQHAVSSTVSDLELIRITQEDTHTSVSNIEQSVSDVFTTVSHIEQIVPKINAQVMASTSAMMVQQSDTWSRTTEISIRTEESMRNILQEVSLVRRQQNRIEEILTAMAQGFTNPRALEVETARLVAKPADLKTMCDAILQPQAQTERIATSSVSSMNGRLCPCVRRRKIELLGSDSMT</sequence>
<dbReference type="eggNOG" id="ENOG502SM1I">
    <property type="taxonomic scope" value="Eukaryota"/>
</dbReference>